<evidence type="ECO:0000313" key="4">
    <source>
        <dbReference type="EMBL" id="MBD3365652.1"/>
    </source>
</evidence>
<gene>
    <name evidence="4" type="ORF">GF359_10605</name>
</gene>
<dbReference type="Proteomes" id="UP000630660">
    <property type="component" value="Unassembled WGS sequence"/>
</dbReference>
<dbReference type="Pfam" id="PF00072">
    <property type="entry name" value="Response_reg"/>
    <property type="match status" value="1"/>
</dbReference>
<comment type="caution">
    <text evidence="4">The sequence shown here is derived from an EMBL/GenBank/DDBJ whole genome shotgun (WGS) entry which is preliminary data.</text>
</comment>
<dbReference type="SUPFAM" id="SSF52172">
    <property type="entry name" value="CheY-like"/>
    <property type="match status" value="1"/>
</dbReference>
<dbReference type="SMART" id="SM00448">
    <property type="entry name" value="REC"/>
    <property type="match status" value="1"/>
</dbReference>
<protein>
    <submittedName>
        <fullName evidence="4">Response regulator</fullName>
    </submittedName>
</protein>
<name>A0A9D5QE17_UNCW3</name>
<feature type="domain" description="Response regulatory" evidence="3">
    <location>
        <begin position="6"/>
        <end position="120"/>
    </location>
</feature>
<evidence type="ECO:0000256" key="1">
    <source>
        <dbReference type="ARBA" id="ARBA00022553"/>
    </source>
</evidence>
<organism evidence="4 5">
    <name type="scientific">candidate division WOR-3 bacterium</name>
    <dbReference type="NCBI Taxonomy" id="2052148"/>
    <lineage>
        <taxon>Bacteria</taxon>
        <taxon>Bacteria division WOR-3</taxon>
    </lineage>
</organism>
<accession>A0A9D5QE17</accession>
<sequence>MYAEPRILLVDDDEDFCLTTTEVLENRGFKVKTALSGSDALREIGEADYDLVITDYGMKGMDGIELIRQIRVLKPVQRIMVVSGFPTRYAQIQAFKAGALYYVSKPFELDLLISMISQTLEDNMSSCGSVLISAEELIQLFVLGQRTLVLTVSSKGKQGRIFFKNGEIIHAELGKLAGHKALSTILLMKMGVFNT</sequence>
<evidence type="ECO:0000259" key="3">
    <source>
        <dbReference type="PROSITE" id="PS50110"/>
    </source>
</evidence>
<dbReference type="InterPro" id="IPR025497">
    <property type="entry name" value="PatA-like_N"/>
</dbReference>
<dbReference type="InterPro" id="IPR011006">
    <property type="entry name" value="CheY-like_superfamily"/>
</dbReference>
<feature type="modified residue" description="4-aspartylphosphate" evidence="2">
    <location>
        <position position="55"/>
    </location>
</feature>
<reference evidence="4" key="1">
    <citation type="submission" date="2019-11" db="EMBL/GenBank/DDBJ databases">
        <title>Microbial mats filling the niche in hypersaline microbial mats.</title>
        <authorList>
            <person name="Wong H.L."/>
            <person name="Macleod F.I."/>
            <person name="White R.A. III"/>
            <person name="Burns B.P."/>
        </authorList>
    </citation>
    <scope>NUCLEOTIDE SEQUENCE</scope>
    <source>
        <strain evidence="4">Bin_327</strain>
    </source>
</reference>
<dbReference type="Pfam" id="PF14332">
    <property type="entry name" value="DUF4388"/>
    <property type="match status" value="1"/>
</dbReference>
<feature type="non-terminal residue" evidence="4">
    <location>
        <position position="195"/>
    </location>
</feature>
<dbReference type="CDD" id="cd00156">
    <property type="entry name" value="REC"/>
    <property type="match status" value="1"/>
</dbReference>
<dbReference type="InterPro" id="IPR001789">
    <property type="entry name" value="Sig_transdc_resp-reg_receiver"/>
</dbReference>
<keyword evidence="1 2" id="KW-0597">Phosphoprotein</keyword>
<dbReference type="PANTHER" id="PTHR44591:SF21">
    <property type="entry name" value="TWO-COMPONENT RESPONSE REGULATOR"/>
    <property type="match status" value="1"/>
</dbReference>
<dbReference type="PROSITE" id="PS50110">
    <property type="entry name" value="RESPONSE_REGULATORY"/>
    <property type="match status" value="1"/>
</dbReference>
<dbReference type="Gene3D" id="3.40.50.2300">
    <property type="match status" value="1"/>
</dbReference>
<proteinExistence type="predicted"/>
<evidence type="ECO:0000313" key="5">
    <source>
        <dbReference type="Proteomes" id="UP000630660"/>
    </source>
</evidence>
<dbReference type="EMBL" id="WJKJ01000347">
    <property type="protein sequence ID" value="MBD3365652.1"/>
    <property type="molecule type" value="Genomic_DNA"/>
</dbReference>
<dbReference type="PANTHER" id="PTHR44591">
    <property type="entry name" value="STRESS RESPONSE REGULATOR PROTEIN 1"/>
    <property type="match status" value="1"/>
</dbReference>
<dbReference type="InterPro" id="IPR050595">
    <property type="entry name" value="Bact_response_regulator"/>
</dbReference>
<dbReference type="AlphaFoldDB" id="A0A9D5QE17"/>
<evidence type="ECO:0000256" key="2">
    <source>
        <dbReference type="PROSITE-ProRule" id="PRU00169"/>
    </source>
</evidence>
<dbReference type="GO" id="GO:0000160">
    <property type="term" value="P:phosphorelay signal transduction system"/>
    <property type="evidence" value="ECO:0007669"/>
    <property type="project" value="InterPro"/>
</dbReference>